<feature type="domain" description="Histidine kinase" evidence="9">
    <location>
        <begin position="149"/>
        <end position="353"/>
    </location>
</feature>
<keyword evidence="6" id="KW-0418">Kinase</keyword>
<dbReference type="InterPro" id="IPR036890">
    <property type="entry name" value="HATPase_C_sf"/>
</dbReference>
<accession>A0ABS8HXW6</accession>
<dbReference type="PROSITE" id="PS50112">
    <property type="entry name" value="PAS"/>
    <property type="match status" value="1"/>
</dbReference>
<evidence type="ECO:0000259" key="9">
    <source>
        <dbReference type="PROSITE" id="PS50109"/>
    </source>
</evidence>
<dbReference type="EC" id="2.7.13.3" evidence="2"/>
<dbReference type="InterPro" id="IPR035965">
    <property type="entry name" value="PAS-like_dom_sf"/>
</dbReference>
<dbReference type="Pfam" id="PF08447">
    <property type="entry name" value="PAS_3"/>
    <property type="match status" value="1"/>
</dbReference>
<dbReference type="RefSeq" id="WP_229536925.1">
    <property type="nucleotide sequence ID" value="NZ_JAJHJB010000046.1"/>
</dbReference>
<dbReference type="PRINTS" id="PR00344">
    <property type="entry name" value="BCTRLSENSOR"/>
</dbReference>
<protein>
    <recommendedName>
        <fullName evidence="2">histidine kinase</fullName>
        <ecNumber evidence="2">2.7.13.3</ecNumber>
    </recommendedName>
</protein>
<evidence type="ECO:0000256" key="8">
    <source>
        <dbReference type="ARBA" id="ARBA00023012"/>
    </source>
</evidence>
<keyword evidence="8" id="KW-0902">Two-component regulatory system</keyword>
<keyword evidence="12" id="KW-1185">Reference proteome</keyword>
<dbReference type="EMBL" id="JAJHJB010000046">
    <property type="protein sequence ID" value="MCC5468013.1"/>
    <property type="molecule type" value="Genomic_DNA"/>
</dbReference>
<comment type="catalytic activity">
    <reaction evidence="1">
        <text>ATP + protein L-histidine = ADP + protein N-phospho-L-histidine.</text>
        <dbReference type="EC" id="2.7.13.3"/>
    </reaction>
</comment>
<proteinExistence type="predicted"/>
<dbReference type="Gene3D" id="3.30.450.20">
    <property type="entry name" value="PAS domain"/>
    <property type="match status" value="1"/>
</dbReference>
<name>A0ABS8HXW6_9FIRM</name>
<dbReference type="PROSITE" id="PS50109">
    <property type="entry name" value="HIS_KIN"/>
    <property type="match status" value="1"/>
</dbReference>
<evidence type="ECO:0000259" key="10">
    <source>
        <dbReference type="PROSITE" id="PS50112"/>
    </source>
</evidence>
<dbReference type="Gene3D" id="3.30.565.10">
    <property type="entry name" value="Histidine kinase-like ATPase, C-terminal domain"/>
    <property type="match status" value="1"/>
</dbReference>
<dbReference type="CDD" id="cd00082">
    <property type="entry name" value="HisKA"/>
    <property type="match status" value="1"/>
</dbReference>
<evidence type="ECO:0000313" key="12">
    <source>
        <dbReference type="Proteomes" id="UP001165492"/>
    </source>
</evidence>
<reference evidence="11" key="1">
    <citation type="submission" date="2021-11" db="EMBL/GenBank/DDBJ databases">
        <title>Description of a new species Pelosinus isolated from the bottom sediments of Lake Baikal.</title>
        <authorList>
            <person name="Zakharyuk A."/>
        </authorList>
    </citation>
    <scope>NUCLEOTIDE SEQUENCE</scope>
    <source>
        <strain evidence="11">Bkl1</strain>
    </source>
</reference>
<dbReference type="CDD" id="cd00130">
    <property type="entry name" value="PAS"/>
    <property type="match status" value="1"/>
</dbReference>
<dbReference type="InterPro" id="IPR000014">
    <property type="entry name" value="PAS"/>
</dbReference>
<dbReference type="Pfam" id="PF00512">
    <property type="entry name" value="HisKA"/>
    <property type="match status" value="1"/>
</dbReference>
<evidence type="ECO:0000256" key="1">
    <source>
        <dbReference type="ARBA" id="ARBA00000085"/>
    </source>
</evidence>
<feature type="domain" description="PAS" evidence="10">
    <location>
        <begin position="10"/>
        <end position="84"/>
    </location>
</feature>
<keyword evidence="7" id="KW-0067">ATP-binding</keyword>
<keyword evidence="3" id="KW-0597">Phosphoprotein</keyword>
<dbReference type="Pfam" id="PF02518">
    <property type="entry name" value="HATPase_c"/>
    <property type="match status" value="1"/>
</dbReference>
<dbReference type="SUPFAM" id="SSF55785">
    <property type="entry name" value="PYP-like sensor domain (PAS domain)"/>
    <property type="match status" value="1"/>
</dbReference>
<dbReference type="InterPro" id="IPR013655">
    <property type="entry name" value="PAS_fold_3"/>
</dbReference>
<keyword evidence="4" id="KW-0808">Transferase</keyword>
<evidence type="ECO:0000256" key="4">
    <source>
        <dbReference type="ARBA" id="ARBA00022679"/>
    </source>
</evidence>
<evidence type="ECO:0000256" key="2">
    <source>
        <dbReference type="ARBA" id="ARBA00012438"/>
    </source>
</evidence>
<dbReference type="SMART" id="SM00388">
    <property type="entry name" value="HisKA"/>
    <property type="match status" value="1"/>
</dbReference>
<comment type="caution">
    <text evidence="11">The sequence shown here is derived from an EMBL/GenBank/DDBJ whole genome shotgun (WGS) entry which is preliminary data.</text>
</comment>
<dbReference type="InterPro" id="IPR004358">
    <property type="entry name" value="Sig_transdc_His_kin-like_C"/>
</dbReference>
<gene>
    <name evidence="11" type="ORF">LMF89_22000</name>
</gene>
<dbReference type="Gene3D" id="1.10.287.130">
    <property type="match status" value="1"/>
</dbReference>
<dbReference type="PANTHER" id="PTHR43065">
    <property type="entry name" value="SENSOR HISTIDINE KINASE"/>
    <property type="match status" value="1"/>
</dbReference>
<dbReference type="Proteomes" id="UP001165492">
    <property type="component" value="Unassembled WGS sequence"/>
</dbReference>
<evidence type="ECO:0000256" key="7">
    <source>
        <dbReference type="ARBA" id="ARBA00022840"/>
    </source>
</evidence>
<dbReference type="SMART" id="SM00387">
    <property type="entry name" value="HATPase_c"/>
    <property type="match status" value="1"/>
</dbReference>
<organism evidence="11 12">
    <name type="scientific">Pelosinus baikalensis</name>
    <dbReference type="NCBI Taxonomy" id="2892015"/>
    <lineage>
        <taxon>Bacteria</taxon>
        <taxon>Bacillati</taxon>
        <taxon>Bacillota</taxon>
        <taxon>Negativicutes</taxon>
        <taxon>Selenomonadales</taxon>
        <taxon>Sporomusaceae</taxon>
        <taxon>Pelosinus</taxon>
    </lineage>
</organism>
<dbReference type="InterPro" id="IPR003594">
    <property type="entry name" value="HATPase_dom"/>
</dbReference>
<dbReference type="InterPro" id="IPR005467">
    <property type="entry name" value="His_kinase_dom"/>
</dbReference>
<evidence type="ECO:0000256" key="3">
    <source>
        <dbReference type="ARBA" id="ARBA00022553"/>
    </source>
</evidence>
<dbReference type="SMART" id="SM00091">
    <property type="entry name" value="PAS"/>
    <property type="match status" value="1"/>
</dbReference>
<dbReference type="SUPFAM" id="SSF47384">
    <property type="entry name" value="Homodimeric domain of signal transducing histidine kinase"/>
    <property type="match status" value="1"/>
</dbReference>
<sequence length="360" mass="41071">MKAPELLARKESQYRLLAENAVDVIYRYRILPEEKFEYISHTIFEITGYTPEEYYANASLYTSLIHHEDLPMFDKYINDSTIPDNVPLEYRLNNQDTRIVYIEHKYHFIDDDAGIVHEGIIRDVTARNNIKQVAARADRVNLLGEMAANFAHEIRNPLTTVRGYLQMMVKKNELSNYKNRFNIMMQEIDITNTIISEYLLLAKDKRAELKNCCLNTIINNLFPLIQADASASNVLVNLDLKEISTLYLDENEIRQLLLNLVRNGVESMPSGGELTISTNLDQKQVILSIKDQGKGIPVHVMEDLGTPFVTTKDTGTGLGLPICYRIANRHNAEIDIKTNDQGTTFSVYFKLSSCIGELKA</sequence>
<dbReference type="SUPFAM" id="SSF55874">
    <property type="entry name" value="ATPase domain of HSP90 chaperone/DNA topoisomerase II/histidine kinase"/>
    <property type="match status" value="1"/>
</dbReference>
<evidence type="ECO:0000313" key="11">
    <source>
        <dbReference type="EMBL" id="MCC5468013.1"/>
    </source>
</evidence>
<evidence type="ECO:0000256" key="6">
    <source>
        <dbReference type="ARBA" id="ARBA00022777"/>
    </source>
</evidence>
<evidence type="ECO:0000256" key="5">
    <source>
        <dbReference type="ARBA" id="ARBA00022741"/>
    </source>
</evidence>
<dbReference type="InterPro" id="IPR003661">
    <property type="entry name" value="HisK_dim/P_dom"/>
</dbReference>
<keyword evidence="5" id="KW-0547">Nucleotide-binding</keyword>
<dbReference type="InterPro" id="IPR036097">
    <property type="entry name" value="HisK_dim/P_sf"/>
</dbReference>
<dbReference type="PANTHER" id="PTHR43065:SF46">
    <property type="entry name" value="C4-DICARBOXYLATE TRANSPORT SENSOR PROTEIN DCTB"/>
    <property type="match status" value="1"/>
</dbReference>